<evidence type="ECO:0000256" key="6">
    <source>
        <dbReference type="ARBA" id="ARBA00023242"/>
    </source>
</evidence>
<keyword evidence="4" id="KW-0238">DNA-binding</keyword>
<dbReference type="CDD" id="cd12148">
    <property type="entry name" value="fungal_TF_MHR"/>
    <property type="match status" value="1"/>
</dbReference>
<reference evidence="9 10" key="1">
    <citation type="submission" date="2015-01" db="EMBL/GenBank/DDBJ databases">
        <title>The Genome Sequence of Rhinocladiella mackenzie CBS 650.93.</title>
        <authorList>
            <consortium name="The Broad Institute Genomics Platform"/>
            <person name="Cuomo C."/>
            <person name="de Hoog S."/>
            <person name="Gorbushina A."/>
            <person name="Stielow B."/>
            <person name="Teixiera M."/>
            <person name="Abouelleil A."/>
            <person name="Chapman S.B."/>
            <person name="Priest M."/>
            <person name="Young S.K."/>
            <person name="Wortman J."/>
            <person name="Nusbaum C."/>
            <person name="Birren B."/>
        </authorList>
    </citation>
    <scope>NUCLEOTIDE SEQUENCE [LARGE SCALE GENOMIC DNA]</scope>
    <source>
        <strain evidence="9 10">CBS 650.93</strain>
    </source>
</reference>
<gene>
    <name evidence="9" type="ORF">Z518_03683</name>
</gene>
<dbReference type="Proteomes" id="UP000053617">
    <property type="component" value="Unassembled WGS sequence"/>
</dbReference>
<evidence type="ECO:0000313" key="10">
    <source>
        <dbReference type="Proteomes" id="UP000053617"/>
    </source>
</evidence>
<proteinExistence type="predicted"/>
<dbReference type="PROSITE" id="PS50048">
    <property type="entry name" value="ZN2_CY6_FUNGAL_2"/>
    <property type="match status" value="1"/>
</dbReference>
<dbReference type="SMART" id="SM00066">
    <property type="entry name" value="GAL4"/>
    <property type="match status" value="1"/>
</dbReference>
<dbReference type="SUPFAM" id="SSF57701">
    <property type="entry name" value="Zn2/Cys6 DNA-binding domain"/>
    <property type="match status" value="1"/>
</dbReference>
<evidence type="ECO:0000256" key="1">
    <source>
        <dbReference type="ARBA" id="ARBA00004123"/>
    </source>
</evidence>
<keyword evidence="5" id="KW-0804">Transcription</keyword>
<dbReference type="GO" id="GO:0005634">
    <property type="term" value="C:nucleus"/>
    <property type="evidence" value="ECO:0007669"/>
    <property type="project" value="UniProtKB-SubCell"/>
</dbReference>
<evidence type="ECO:0000256" key="4">
    <source>
        <dbReference type="ARBA" id="ARBA00023125"/>
    </source>
</evidence>
<dbReference type="EMBL" id="KN847477">
    <property type="protein sequence ID" value="KIX05711.1"/>
    <property type="molecule type" value="Genomic_DNA"/>
</dbReference>
<dbReference type="VEuPathDB" id="FungiDB:Z518_03683"/>
<dbReference type="PROSITE" id="PS00463">
    <property type="entry name" value="ZN2_CY6_FUNGAL_1"/>
    <property type="match status" value="1"/>
</dbReference>
<dbReference type="SMART" id="SM00906">
    <property type="entry name" value="Fungal_trans"/>
    <property type="match status" value="1"/>
</dbReference>
<dbReference type="InterPro" id="IPR036864">
    <property type="entry name" value="Zn2-C6_fun-type_DNA-bd_sf"/>
</dbReference>
<accession>A0A0D2IRC5</accession>
<name>A0A0D2IRC5_9EURO</name>
<dbReference type="PANTHER" id="PTHR47338:SF23">
    <property type="entry name" value="ZN(II)2CYS6 TRANSCRIPTION FACTOR (EUROFUNG)"/>
    <property type="match status" value="1"/>
</dbReference>
<sequence>MTSLSWKVDKPSDDPDDLPACSSCRKRKLRCSREAPVCYHCSRTGSECVYDTRQKPGLRPGAVEALNRRIAVLEQILLDSEGVPRVTITADGRVVGRNRLPVPDSELDLLGEKEVVRQWDGSRQVGLSKLQNDDVATDALGPTLSKHHENSKRKADQLDGSPSQFSSQETNNLMQGLPPRAVLVKIVDYFCLSFHHWIPFLHKARSQAEVRRRELTADFVLVLHALVAVVLPHLDVEDVQMEVGAVRHQMKTSRDLVMQHAMDNMSLQGLQALVILVFDDLNNGESTRSFPLIALLTRTVDFLQLTVEPGTPRSRVLMKPLNLLAPAQDWTELESRRRLFWCIFLLDRYNSAHTGWNTSLTSEDVHRRLPADGAFFTQEKSVLCPFFGLWNKTFAKLSVSLAAHVPAQYNEDDTPSDIIPEASPPTSASTIAVDSSNLGAFAYCIEATESLNQVTTFFLQQRIDWQNRQDVLDWLTRFKELDLRLVHWKMFLPPRWKDSNISTDKSLVNMDPNLTLAHMTHNTSMILLHYPVAFPPIEWTNLVQLPSACSAETCQLAAVETAHIAEKFLRHTPIPFVNPQFSFCVFVAAKALLALSRATQGQVIAEFSNLVESLWTISARWNRRPNEENYRETCTNQTRWDISGRYAQFLEKLHEKCQGSPEFQFDFLDHSCKNLAHSPRTPVNISTSVMANEACAATSNTSRTARQHSQAKLGRSSTLGRAKRQRRAAERQASDDPTNNISINIQDRSRQKSASDVDYQATSSQPYNSSQQVAPATSHPHSSTTVHGDFSLHHFSPEGTLMSMNNPPVPFPERPSQTYDQAGMQDALSILSDTLMDPQYTELDRVITFEEANFYVSDIGPGWIS</sequence>
<evidence type="ECO:0000313" key="9">
    <source>
        <dbReference type="EMBL" id="KIX05711.1"/>
    </source>
</evidence>
<dbReference type="GO" id="GO:0000981">
    <property type="term" value="F:DNA-binding transcription factor activity, RNA polymerase II-specific"/>
    <property type="evidence" value="ECO:0007669"/>
    <property type="project" value="InterPro"/>
</dbReference>
<keyword evidence="3" id="KW-0805">Transcription regulation</keyword>
<feature type="region of interest" description="Disordered" evidence="7">
    <location>
        <begin position="698"/>
        <end position="788"/>
    </location>
</feature>
<organism evidence="9 10">
    <name type="scientific">Rhinocladiella mackenziei CBS 650.93</name>
    <dbReference type="NCBI Taxonomy" id="1442369"/>
    <lineage>
        <taxon>Eukaryota</taxon>
        <taxon>Fungi</taxon>
        <taxon>Dikarya</taxon>
        <taxon>Ascomycota</taxon>
        <taxon>Pezizomycotina</taxon>
        <taxon>Eurotiomycetes</taxon>
        <taxon>Chaetothyriomycetidae</taxon>
        <taxon>Chaetothyriales</taxon>
        <taxon>Herpotrichiellaceae</taxon>
        <taxon>Rhinocladiella</taxon>
    </lineage>
</organism>
<dbReference type="InterPro" id="IPR001138">
    <property type="entry name" value="Zn2Cys6_DnaBD"/>
</dbReference>
<dbReference type="Pfam" id="PF04082">
    <property type="entry name" value="Fungal_trans"/>
    <property type="match status" value="1"/>
</dbReference>
<evidence type="ECO:0000256" key="3">
    <source>
        <dbReference type="ARBA" id="ARBA00023015"/>
    </source>
</evidence>
<feature type="compositionally biased region" description="Polar residues" evidence="7">
    <location>
        <begin position="698"/>
        <end position="719"/>
    </location>
</feature>
<dbReference type="InterPro" id="IPR007219">
    <property type="entry name" value="XnlR_reg_dom"/>
</dbReference>
<feature type="compositionally biased region" description="Polar residues" evidence="7">
    <location>
        <begin position="160"/>
        <end position="172"/>
    </location>
</feature>
<dbReference type="RefSeq" id="XP_013272847.1">
    <property type="nucleotide sequence ID" value="XM_013417393.1"/>
</dbReference>
<evidence type="ECO:0000256" key="7">
    <source>
        <dbReference type="SAM" id="MobiDB-lite"/>
    </source>
</evidence>
<evidence type="ECO:0000256" key="2">
    <source>
        <dbReference type="ARBA" id="ARBA00022723"/>
    </source>
</evidence>
<keyword evidence="2" id="KW-0479">Metal-binding</keyword>
<dbReference type="GO" id="GO:0006351">
    <property type="term" value="P:DNA-templated transcription"/>
    <property type="evidence" value="ECO:0007669"/>
    <property type="project" value="InterPro"/>
</dbReference>
<dbReference type="GeneID" id="25291754"/>
<keyword evidence="6" id="KW-0539">Nucleus</keyword>
<feature type="compositionally biased region" description="Polar residues" evidence="7">
    <location>
        <begin position="735"/>
        <end position="746"/>
    </location>
</feature>
<keyword evidence="10" id="KW-1185">Reference proteome</keyword>
<dbReference type="HOGENOM" id="CLU_009941_0_0_1"/>
<feature type="compositionally biased region" description="Basic and acidic residues" evidence="7">
    <location>
        <begin position="146"/>
        <end position="157"/>
    </location>
</feature>
<comment type="subcellular location">
    <subcellularLocation>
        <location evidence="1">Nucleus</location>
    </subcellularLocation>
</comment>
<dbReference type="AlphaFoldDB" id="A0A0D2IRC5"/>
<dbReference type="STRING" id="1442369.A0A0D2IRC5"/>
<dbReference type="CDD" id="cd00067">
    <property type="entry name" value="GAL4"/>
    <property type="match status" value="1"/>
</dbReference>
<dbReference type="GO" id="GO:0003677">
    <property type="term" value="F:DNA binding"/>
    <property type="evidence" value="ECO:0007669"/>
    <property type="project" value="UniProtKB-KW"/>
</dbReference>
<feature type="compositionally biased region" description="Polar residues" evidence="7">
    <location>
        <begin position="760"/>
        <end position="786"/>
    </location>
</feature>
<dbReference type="PANTHER" id="PTHR47338">
    <property type="entry name" value="ZN(II)2CYS6 TRANSCRIPTION FACTOR (EUROFUNG)-RELATED"/>
    <property type="match status" value="1"/>
</dbReference>
<feature type="region of interest" description="Disordered" evidence="7">
    <location>
        <begin position="138"/>
        <end position="172"/>
    </location>
</feature>
<dbReference type="Gene3D" id="4.10.240.10">
    <property type="entry name" value="Zn(2)-C6 fungal-type DNA-binding domain"/>
    <property type="match status" value="1"/>
</dbReference>
<dbReference type="Pfam" id="PF00172">
    <property type="entry name" value="Zn_clus"/>
    <property type="match status" value="1"/>
</dbReference>
<dbReference type="OrthoDB" id="4456959at2759"/>
<protein>
    <submittedName>
        <fullName evidence="9">Rhinocladiella mackenziei CBS 650.93 unplaced genomic scaffold supercont1.3, whole genome shotgun sequence</fullName>
    </submittedName>
</protein>
<dbReference type="InterPro" id="IPR050815">
    <property type="entry name" value="TF_fung"/>
</dbReference>
<dbReference type="GO" id="GO:0008270">
    <property type="term" value="F:zinc ion binding"/>
    <property type="evidence" value="ECO:0007669"/>
    <property type="project" value="InterPro"/>
</dbReference>
<feature type="domain" description="Zn(2)-C6 fungal-type" evidence="8">
    <location>
        <begin position="20"/>
        <end position="50"/>
    </location>
</feature>
<evidence type="ECO:0000256" key="5">
    <source>
        <dbReference type="ARBA" id="ARBA00023163"/>
    </source>
</evidence>
<evidence type="ECO:0000259" key="8">
    <source>
        <dbReference type="PROSITE" id="PS50048"/>
    </source>
</evidence>